<evidence type="ECO:0000256" key="1">
    <source>
        <dbReference type="SAM" id="MobiDB-lite"/>
    </source>
</evidence>
<name>A0A484M3H0_9ASTE</name>
<gene>
    <name evidence="2" type="ORF">CCAM_LOCUS24392</name>
</gene>
<reference evidence="2 3" key="1">
    <citation type="submission" date="2018-04" db="EMBL/GenBank/DDBJ databases">
        <authorList>
            <person name="Vogel A."/>
        </authorList>
    </citation>
    <scope>NUCLEOTIDE SEQUENCE [LARGE SCALE GENOMIC DNA]</scope>
</reference>
<accession>A0A484M3H0</accession>
<sequence length="68" mass="7946">MGKEERRRRRWRSSAALLLLADGTTKEKQTQSRDTNGKKRMDGNKKTMMKPLPEDIEPEEMQGWQANV</sequence>
<evidence type="ECO:0000313" key="2">
    <source>
        <dbReference type="EMBL" id="VFQ82616.1"/>
    </source>
</evidence>
<evidence type="ECO:0000313" key="3">
    <source>
        <dbReference type="Proteomes" id="UP000595140"/>
    </source>
</evidence>
<keyword evidence="3" id="KW-1185">Reference proteome</keyword>
<dbReference type="Proteomes" id="UP000595140">
    <property type="component" value="Unassembled WGS sequence"/>
</dbReference>
<feature type="region of interest" description="Disordered" evidence="1">
    <location>
        <begin position="17"/>
        <end position="68"/>
    </location>
</feature>
<feature type="compositionally biased region" description="Basic and acidic residues" evidence="1">
    <location>
        <begin position="24"/>
        <end position="45"/>
    </location>
</feature>
<proteinExistence type="predicted"/>
<dbReference type="AlphaFoldDB" id="A0A484M3H0"/>
<dbReference type="EMBL" id="OOIL02002359">
    <property type="protein sequence ID" value="VFQ82616.1"/>
    <property type="molecule type" value="Genomic_DNA"/>
</dbReference>
<organism evidence="2 3">
    <name type="scientific">Cuscuta campestris</name>
    <dbReference type="NCBI Taxonomy" id="132261"/>
    <lineage>
        <taxon>Eukaryota</taxon>
        <taxon>Viridiplantae</taxon>
        <taxon>Streptophyta</taxon>
        <taxon>Embryophyta</taxon>
        <taxon>Tracheophyta</taxon>
        <taxon>Spermatophyta</taxon>
        <taxon>Magnoliopsida</taxon>
        <taxon>eudicotyledons</taxon>
        <taxon>Gunneridae</taxon>
        <taxon>Pentapetalae</taxon>
        <taxon>asterids</taxon>
        <taxon>lamiids</taxon>
        <taxon>Solanales</taxon>
        <taxon>Convolvulaceae</taxon>
        <taxon>Cuscuteae</taxon>
        <taxon>Cuscuta</taxon>
        <taxon>Cuscuta subgen. Grammica</taxon>
        <taxon>Cuscuta sect. Cleistogrammica</taxon>
    </lineage>
</organism>
<protein>
    <submittedName>
        <fullName evidence="2">Uncharacterized protein</fullName>
    </submittedName>
</protein>